<dbReference type="Proteomes" id="UP001174936">
    <property type="component" value="Unassembled WGS sequence"/>
</dbReference>
<reference evidence="3" key="1">
    <citation type="submission" date="2023-06" db="EMBL/GenBank/DDBJ databases">
        <title>Genome-scale phylogeny and comparative genomics of the fungal order Sordariales.</title>
        <authorList>
            <consortium name="Lawrence Berkeley National Laboratory"/>
            <person name="Hensen N."/>
            <person name="Bonometti L."/>
            <person name="Westerberg I."/>
            <person name="Brannstrom I.O."/>
            <person name="Guillou S."/>
            <person name="Cros-Aarteil S."/>
            <person name="Calhoun S."/>
            <person name="Haridas S."/>
            <person name="Kuo A."/>
            <person name="Mondo S."/>
            <person name="Pangilinan J."/>
            <person name="Riley R."/>
            <person name="Labutti K."/>
            <person name="Andreopoulos B."/>
            <person name="Lipzen A."/>
            <person name="Chen C."/>
            <person name="Yanf M."/>
            <person name="Daum C."/>
            <person name="Ng V."/>
            <person name="Clum A."/>
            <person name="Steindorff A."/>
            <person name="Ohm R."/>
            <person name="Martin F."/>
            <person name="Silar P."/>
            <person name="Natvig D."/>
            <person name="Lalanne C."/>
            <person name="Gautier V."/>
            <person name="Ament-Velasquez S.L."/>
            <person name="Kruys A."/>
            <person name="Hutchinson M.I."/>
            <person name="Powell A.J."/>
            <person name="Barry K."/>
            <person name="Miller A.N."/>
            <person name="Grigoriev I.V."/>
            <person name="Debuchy R."/>
            <person name="Gladieux P."/>
            <person name="Thoren M.H."/>
            <person name="Johannesson H."/>
        </authorList>
    </citation>
    <scope>NUCLEOTIDE SEQUENCE</scope>
    <source>
        <strain evidence="3">SMH2532-1</strain>
    </source>
</reference>
<evidence type="ECO:0000313" key="3">
    <source>
        <dbReference type="EMBL" id="KAK0648403.1"/>
    </source>
</evidence>
<accession>A0AA39Y9A9</accession>
<feature type="compositionally biased region" description="Basic residues" evidence="1">
    <location>
        <begin position="385"/>
        <end position="396"/>
    </location>
</feature>
<feature type="compositionally biased region" description="Basic and acidic residues" evidence="1">
    <location>
        <begin position="320"/>
        <end position="332"/>
    </location>
</feature>
<organism evidence="3 4">
    <name type="scientific">Cercophora newfieldiana</name>
    <dbReference type="NCBI Taxonomy" id="92897"/>
    <lineage>
        <taxon>Eukaryota</taxon>
        <taxon>Fungi</taxon>
        <taxon>Dikarya</taxon>
        <taxon>Ascomycota</taxon>
        <taxon>Pezizomycotina</taxon>
        <taxon>Sordariomycetes</taxon>
        <taxon>Sordariomycetidae</taxon>
        <taxon>Sordariales</taxon>
        <taxon>Lasiosphaeriaceae</taxon>
        <taxon>Cercophora</taxon>
    </lineage>
</organism>
<evidence type="ECO:0000259" key="2">
    <source>
        <dbReference type="Pfam" id="PF17111"/>
    </source>
</evidence>
<dbReference type="InterPro" id="IPR031348">
    <property type="entry name" value="PigL_N"/>
</dbReference>
<sequence>MDPFSIISGSFGLAGAIAKVSVIIVEFTRDARDATTDLDALSAELQTLSTVLNPLARSISGPTAATVPASLLAQVATTLGGCNTVVEQIEENIQKYRRNGVFSKAGWAMFGQTDTNKLRTSLEYYNTALSLGIHAISLSLGQSVKEDTSAIRHDTAAIKLNTDEILARVNSIRRTALEPQANNSQRRVEQWIEDMAELSSYAETTYQGTVVAPTEVGVHLDAFPQQGEEVRMAVRTREQDGVGAAQTEPKSRPLPQRPGETNLPERGTKESYGQADIIPKRRPSGLGSGLLAIADSQPSVSMRATSLAHARRQSIQARRAQREAEARAEAENSRGAMNGDNGKSGGDAITVSSNAGEASASPPGKVPWACSEGEDPCATSTARGRGNRGAHCRRGH</sequence>
<name>A0AA39Y9A9_9PEZI</name>
<evidence type="ECO:0000256" key="1">
    <source>
        <dbReference type="SAM" id="MobiDB-lite"/>
    </source>
</evidence>
<comment type="caution">
    <text evidence="3">The sequence shown here is derived from an EMBL/GenBank/DDBJ whole genome shotgun (WGS) entry which is preliminary data.</text>
</comment>
<dbReference type="Pfam" id="PF17111">
    <property type="entry name" value="PigL_N"/>
    <property type="match status" value="1"/>
</dbReference>
<gene>
    <name evidence="3" type="ORF">B0T16DRAFT_115113</name>
</gene>
<feature type="region of interest" description="Disordered" evidence="1">
    <location>
        <begin position="302"/>
        <end position="396"/>
    </location>
</feature>
<evidence type="ECO:0000313" key="4">
    <source>
        <dbReference type="Proteomes" id="UP001174936"/>
    </source>
</evidence>
<dbReference type="EMBL" id="JAULSV010000003">
    <property type="protein sequence ID" value="KAK0648403.1"/>
    <property type="molecule type" value="Genomic_DNA"/>
</dbReference>
<feature type="domain" description="Azaphilone pigments biosynthesis cluster protein L N-terminal" evidence="2">
    <location>
        <begin position="1"/>
        <end position="180"/>
    </location>
</feature>
<dbReference type="AlphaFoldDB" id="A0AA39Y9A9"/>
<keyword evidence="4" id="KW-1185">Reference proteome</keyword>
<protein>
    <recommendedName>
        <fullName evidence="2">Azaphilone pigments biosynthesis cluster protein L N-terminal domain-containing protein</fullName>
    </recommendedName>
</protein>
<feature type="region of interest" description="Disordered" evidence="1">
    <location>
        <begin position="237"/>
        <end position="284"/>
    </location>
</feature>
<proteinExistence type="predicted"/>